<feature type="compositionally biased region" description="Low complexity" evidence="1">
    <location>
        <begin position="49"/>
        <end position="68"/>
    </location>
</feature>
<comment type="caution">
    <text evidence="3">The sequence shown here is derived from an EMBL/GenBank/DDBJ whole genome shotgun (WGS) entry which is preliminary data.</text>
</comment>
<feature type="transmembrane region" description="Helical" evidence="2">
    <location>
        <begin position="12"/>
        <end position="32"/>
    </location>
</feature>
<keyword evidence="2" id="KW-0472">Membrane</keyword>
<feature type="compositionally biased region" description="Low complexity" evidence="1">
    <location>
        <begin position="100"/>
        <end position="110"/>
    </location>
</feature>
<dbReference type="AlphaFoldDB" id="A0A0G1DFW7"/>
<dbReference type="PATRIC" id="fig|1618425.3.peg.695"/>
<reference evidence="3 4" key="1">
    <citation type="journal article" date="2015" name="Nature">
        <title>rRNA introns, odd ribosomes, and small enigmatic genomes across a large radiation of phyla.</title>
        <authorList>
            <person name="Brown C.T."/>
            <person name="Hug L.A."/>
            <person name="Thomas B.C."/>
            <person name="Sharon I."/>
            <person name="Castelle C.J."/>
            <person name="Singh A."/>
            <person name="Wilkins M.J."/>
            <person name="Williams K.H."/>
            <person name="Banfield J.F."/>
        </authorList>
    </citation>
    <scope>NUCLEOTIDE SEQUENCE [LARGE SCALE GENOMIC DNA]</scope>
</reference>
<keyword evidence="2" id="KW-1133">Transmembrane helix</keyword>
<sequence length="582" mass="60171">MKTEKNYFQKFIYLAAVQLILVSQLLVITGSITTPAYAESGSGSEGTIETTSDNSGSGSSSEEVSSGSGTSGGDLSPTDESAGAVEQTDGSKSGSGSGGSEEQTSNSGSGNTDQQALTEEAVTEEVATTEATAPTDTAGTTVGDIAEEPATTTETIVAEGDTAAIEEVNADAPGDTINVAPEGTAPEGTPTTILEQVVDPAAGEIDPAIGFPTAYQDATGVSVTPCLDGTDPTCVLPGAGEEPNFDPSQPTVLGENFPSEFFYWIAESDSLDTPNGGKTFIRTALEGAFLNEEPAEGDQMVFGRTEDIGCFGAPCNFAEALGSRVFDNFLRWDSGAPVGTLGDAVTPHTVVGSPIGQNFFRIGGPGLPFEGLFTNLFTVAGNLLSGEFIPAVGEAPQPAPIVPQGQSAAGEVEQSNGFPVSYTDALGTSVVACLDGTDPICVLPGAGEEPNFDPSQPAQFTSNFPSEFFYWIAESDLLETPNGGKTFFRMAVEGAFLNEEPLAGDQMVFGRLRLTGTGLEPNSAYTVTHPYGVDTYVTDELGIVRRGEGTEDIGCFGAPCNFAEALGSRVFDNFLRWDSGAP</sequence>
<evidence type="ECO:0000313" key="3">
    <source>
        <dbReference type="EMBL" id="KKS69701.1"/>
    </source>
</evidence>
<name>A0A0G1DFW7_9BACT</name>
<keyword evidence="2" id="KW-0812">Transmembrane</keyword>
<protein>
    <submittedName>
        <fullName evidence="3">Uncharacterized protein</fullName>
    </submittedName>
</protein>
<feature type="compositionally biased region" description="Low complexity" evidence="1">
    <location>
        <begin position="118"/>
        <end position="144"/>
    </location>
</feature>
<evidence type="ECO:0000256" key="1">
    <source>
        <dbReference type="SAM" id="MobiDB-lite"/>
    </source>
</evidence>
<proteinExistence type="predicted"/>
<feature type="region of interest" description="Disordered" evidence="1">
    <location>
        <begin position="36"/>
        <end position="144"/>
    </location>
</feature>
<evidence type="ECO:0000313" key="4">
    <source>
        <dbReference type="Proteomes" id="UP000034785"/>
    </source>
</evidence>
<organism evidence="3 4">
    <name type="scientific">Candidatus Daviesbacteria bacterium GW2011_GWA2_42_7</name>
    <dbReference type="NCBI Taxonomy" id="1618425"/>
    <lineage>
        <taxon>Bacteria</taxon>
        <taxon>Candidatus Daviesiibacteriota</taxon>
    </lineage>
</organism>
<feature type="non-terminal residue" evidence="3">
    <location>
        <position position="582"/>
    </location>
</feature>
<evidence type="ECO:0000256" key="2">
    <source>
        <dbReference type="SAM" id="Phobius"/>
    </source>
</evidence>
<accession>A0A0G1DFW7</accession>
<gene>
    <name evidence="3" type="ORF">UV41_C0047G0001</name>
</gene>
<dbReference type="EMBL" id="LCEJ01000047">
    <property type="protein sequence ID" value="KKS69701.1"/>
    <property type="molecule type" value="Genomic_DNA"/>
</dbReference>
<dbReference type="Proteomes" id="UP000034785">
    <property type="component" value="Unassembled WGS sequence"/>
</dbReference>